<evidence type="ECO:0000313" key="2">
    <source>
        <dbReference type="Proteomes" id="UP000035350"/>
    </source>
</evidence>
<organism evidence="1 2">
    <name type="scientific">Bacillus wiedmannii</name>
    <dbReference type="NCBI Taxonomy" id="1890302"/>
    <lineage>
        <taxon>Bacteria</taxon>
        <taxon>Bacillati</taxon>
        <taxon>Bacillota</taxon>
        <taxon>Bacilli</taxon>
        <taxon>Bacillales</taxon>
        <taxon>Bacillaceae</taxon>
        <taxon>Bacillus</taxon>
        <taxon>Bacillus cereus group</taxon>
    </lineage>
</organism>
<reference evidence="1 2" key="1">
    <citation type="journal article" date="2015" name="Genome Announc.">
        <title>Next-Generation Whole-Genome Sequencing of Eight Strains of Bacillus cereus, Isolated from Food.</title>
        <authorList>
            <person name="Krawczyk A.O."/>
            <person name="de Jong A."/>
            <person name="Eijlander R.T."/>
            <person name="Berendsen E.M."/>
            <person name="Holsappel S."/>
            <person name="Wells-Bennik M.H."/>
            <person name="Kuipers O.P."/>
        </authorList>
    </citation>
    <scope>NUCLEOTIDE SEQUENCE [LARGE SCALE GENOMIC DNA]</scope>
    <source>
        <strain evidence="1 2">B4147</strain>
    </source>
</reference>
<comment type="caution">
    <text evidence="1">The sequence shown here is derived from an EMBL/GenBank/DDBJ whole genome shotgun (WGS) entry which is preliminary data.</text>
</comment>
<accession>A0A0G8C5M1</accession>
<sequence length="42" mass="4701">MVSLITKSITKTTKTIFGIKKVLYYGWEHERMPIGGGKDSGK</sequence>
<dbReference type="EMBL" id="LCYN01000022">
    <property type="protein sequence ID" value="KKZ95032.1"/>
    <property type="molecule type" value="Genomic_DNA"/>
</dbReference>
<dbReference type="AlphaFoldDB" id="A0A0G8C5M1"/>
<dbReference type="Proteomes" id="UP000035350">
    <property type="component" value="Unassembled WGS sequence"/>
</dbReference>
<evidence type="ECO:0000313" key="1">
    <source>
        <dbReference type="EMBL" id="KKZ95032.1"/>
    </source>
</evidence>
<name>A0A0G8C5M1_9BACI</name>
<protein>
    <submittedName>
        <fullName evidence="1">Uncharacterized protein</fullName>
    </submittedName>
</protein>
<proteinExistence type="predicted"/>
<dbReference type="PATRIC" id="fig|1396.433.peg.2908"/>
<reference evidence="2" key="2">
    <citation type="submission" date="2015-04" db="EMBL/GenBank/DDBJ databases">
        <title>Draft Genome Sequences of Eight Spore-Forming Food Isolates of Bacillus cereus Genome sequencing.</title>
        <authorList>
            <person name="Krawcyk A.O."/>
            <person name="de Jong A."/>
            <person name="Eijlander R.T."/>
            <person name="Berendsen E.M."/>
            <person name="Holsappel S."/>
            <person name="Wells-Bennik M."/>
            <person name="Kuipers O.P."/>
        </authorList>
    </citation>
    <scope>NUCLEOTIDE SEQUENCE [LARGE SCALE GENOMIC DNA]</scope>
    <source>
        <strain evidence="2">B4147</strain>
    </source>
</reference>
<gene>
    <name evidence="1" type="ORF">B4147_5896</name>
</gene>